<evidence type="ECO:0000256" key="1">
    <source>
        <dbReference type="ARBA" id="ARBA00007665"/>
    </source>
</evidence>
<evidence type="ECO:0000313" key="3">
    <source>
        <dbReference type="EMBL" id="GMI43948.1"/>
    </source>
</evidence>
<proteinExistence type="inferred from homology"/>
<dbReference type="PANTHER" id="PTHR16301:SF20">
    <property type="entry name" value="IMPACT FAMILY MEMBER YIGZ"/>
    <property type="match status" value="1"/>
</dbReference>
<feature type="domain" description="Impact N-terminal" evidence="2">
    <location>
        <begin position="4"/>
        <end position="106"/>
    </location>
</feature>
<accession>A0ABQ6N868</accession>
<dbReference type="InterPro" id="IPR023582">
    <property type="entry name" value="Impact"/>
</dbReference>
<evidence type="ECO:0000313" key="4">
    <source>
        <dbReference type="Proteomes" id="UP001165060"/>
    </source>
</evidence>
<dbReference type="SUPFAM" id="SSF54211">
    <property type="entry name" value="Ribosomal protein S5 domain 2-like"/>
    <property type="match status" value="1"/>
</dbReference>
<keyword evidence="4" id="KW-1185">Reference proteome</keyword>
<name>A0ABQ6N868_9STRA</name>
<dbReference type="Proteomes" id="UP001165060">
    <property type="component" value="Unassembled WGS sequence"/>
</dbReference>
<organism evidence="3 4">
    <name type="scientific">Tetraparma gracilis</name>
    <dbReference type="NCBI Taxonomy" id="2962635"/>
    <lineage>
        <taxon>Eukaryota</taxon>
        <taxon>Sar</taxon>
        <taxon>Stramenopiles</taxon>
        <taxon>Ochrophyta</taxon>
        <taxon>Bolidophyceae</taxon>
        <taxon>Parmales</taxon>
        <taxon>Triparmaceae</taxon>
        <taxon>Tetraparma</taxon>
    </lineage>
</organism>
<dbReference type="InterPro" id="IPR020568">
    <property type="entry name" value="Ribosomal_Su5_D2-typ_SF"/>
</dbReference>
<dbReference type="PANTHER" id="PTHR16301">
    <property type="entry name" value="IMPACT-RELATED"/>
    <property type="match status" value="1"/>
</dbReference>
<comment type="caution">
    <text evidence="3">The sequence shown here is derived from an EMBL/GenBank/DDBJ whole genome shotgun (WGS) entry which is preliminary data.</text>
</comment>
<reference evidence="3 4" key="1">
    <citation type="journal article" date="2023" name="Commun. Biol.">
        <title>Genome analysis of Parmales, the sister group of diatoms, reveals the evolutionary specialization of diatoms from phago-mixotrophs to photoautotrophs.</title>
        <authorList>
            <person name="Ban H."/>
            <person name="Sato S."/>
            <person name="Yoshikawa S."/>
            <person name="Yamada K."/>
            <person name="Nakamura Y."/>
            <person name="Ichinomiya M."/>
            <person name="Sato N."/>
            <person name="Blanc-Mathieu R."/>
            <person name="Endo H."/>
            <person name="Kuwata A."/>
            <person name="Ogata H."/>
        </authorList>
    </citation>
    <scope>NUCLEOTIDE SEQUENCE [LARGE SCALE GENOMIC DNA]</scope>
</reference>
<dbReference type="InterPro" id="IPR036956">
    <property type="entry name" value="Impact_N_sf"/>
</dbReference>
<dbReference type="EMBL" id="BRYB01002375">
    <property type="protein sequence ID" value="GMI43948.1"/>
    <property type="molecule type" value="Genomic_DNA"/>
</dbReference>
<dbReference type="Gene3D" id="3.30.230.30">
    <property type="entry name" value="Impact, N-terminal domain"/>
    <property type="match status" value="1"/>
</dbReference>
<dbReference type="InterPro" id="IPR001498">
    <property type="entry name" value="Impact_N"/>
</dbReference>
<dbReference type="Pfam" id="PF01205">
    <property type="entry name" value="Impact_N"/>
    <property type="match status" value="1"/>
</dbReference>
<evidence type="ECO:0000259" key="2">
    <source>
        <dbReference type="Pfam" id="PF01205"/>
    </source>
</evidence>
<sequence length="196" mass="20861">MEIKKSRFVAHLVPFEAHAGFLELQQRLKAEHPKASHVCYAYLGPGGVQRSSDDGEPGGTAGAPILTALKRDPELKNIGCLVVRYFGGTKLGAGGLIRAYAQACREGMAAAREGGFLVEKVERVELLVTVDAASVGVVYKAAQVGSGVVEDEEYLDTGEVRLKLSLVAEEVGRVERVLKDGIAGGVLRWGGGRESR</sequence>
<protein>
    <recommendedName>
        <fullName evidence="2">Impact N-terminal domain-containing protein</fullName>
    </recommendedName>
</protein>
<gene>
    <name evidence="3" type="ORF">TeGR_g13561</name>
</gene>
<comment type="similarity">
    <text evidence="1">Belongs to the IMPACT family.</text>
</comment>